<dbReference type="AlphaFoldDB" id="A0A2U9Q039"/>
<dbReference type="Pfam" id="PF08240">
    <property type="entry name" value="ADH_N"/>
    <property type="match status" value="1"/>
</dbReference>
<dbReference type="EMBL" id="CP027541">
    <property type="protein sequence ID" value="AWT57430.1"/>
    <property type="molecule type" value="Genomic_DNA"/>
</dbReference>
<dbReference type="PROSITE" id="PS00059">
    <property type="entry name" value="ADH_ZINC"/>
    <property type="match status" value="1"/>
</dbReference>
<evidence type="ECO:0000256" key="1">
    <source>
        <dbReference type="ARBA" id="ARBA00001947"/>
    </source>
</evidence>
<reference evidence="8 9" key="1">
    <citation type="journal article" date="2013" name="Genome Announc.">
        <title>Draft genome sequence of MKD8, a conjugal recipient Mycobacterium smegmatis strain.</title>
        <authorList>
            <person name="Gray T.A."/>
            <person name="Palumbo M.J."/>
            <person name="Derbyshire K.M."/>
        </authorList>
    </citation>
    <scope>NUCLEOTIDE SEQUENCE [LARGE SCALE GENOMIC DNA]</scope>
    <source>
        <strain evidence="8 9">MKD8</strain>
    </source>
</reference>
<comment type="similarity">
    <text evidence="5">Belongs to the zinc-containing alcohol dehydrogenase family.</text>
</comment>
<proteinExistence type="inferred from homology"/>
<comment type="cofactor">
    <cofactor evidence="1 5">
        <name>Zn(2+)</name>
        <dbReference type="ChEBI" id="CHEBI:29105"/>
    </cofactor>
</comment>
<dbReference type="SUPFAM" id="SSF50129">
    <property type="entry name" value="GroES-like"/>
    <property type="match status" value="1"/>
</dbReference>
<evidence type="ECO:0000313" key="8">
    <source>
        <dbReference type="EMBL" id="AWT57430.1"/>
    </source>
</evidence>
<evidence type="ECO:0000259" key="7">
    <source>
        <dbReference type="Pfam" id="PF08240"/>
    </source>
</evidence>
<organism evidence="8 9">
    <name type="scientific">Mycolicibacterium smegmatis (strain MKD8)</name>
    <name type="common">Mycobacterium smegmatis</name>
    <dbReference type="NCBI Taxonomy" id="1214915"/>
    <lineage>
        <taxon>Bacteria</taxon>
        <taxon>Bacillati</taxon>
        <taxon>Actinomycetota</taxon>
        <taxon>Actinomycetes</taxon>
        <taxon>Mycobacteriales</taxon>
        <taxon>Mycobacteriaceae</taxon>
        <taxon>Mycolicibacterium</taxon>
    </lineage>
</organism>
<evidence type="ECO:0000256" key="2">
    <source>
        <dbReference type="ARBA" id="ARBA00022723"/>
    </source>
</evidence>
<dbReference type="CDD" id="cd08283">
    <property type="entry name" value="FDH_like_1"/>
    <property type="match status" value="1"/>
</dbReference>
<dbReference type="InterPro" id="IPR036291">
    <property type="entry name" value="NAD(P)-bd_dom_sf"/>
</dbReference>
<protein>
    <submittedName>
        <fullName evidence="8">S-(Hydroxymethyl)glutathione dehydrogenase</fullName>
    </submittedName>
</protein>
<evidence type="ECO:0000256" key="4">
    <source>
        <dbReference type="ARBA" id="ARBA00023002"/>
    </source>
</evidence>
<evidence type="ECO:0000256" key="5">
    <source>
        <dbReference type="RuleBase" id="RU361277"/>
    </source>
</evidence>
<dbReference type="InterPro" id="IPR011032">
    <property type="entry name" value="GroES-like_sf"/>
</dbReference>
<keyword evidence="4" id="KW-0560">Oxidoreductase</keyword>
<dbReference type="GeneID" id="93461206"/>
<dbReference type="SUPFAM" id="SSF51735">
    <property type="entry name" value="NAD(P)-binding Rossmann-fold domains"/>
    <property type="match status" value="1"/>
</dbReference>
<dbReference type="PANTHER" id="PTHR42813">
    <property type="entry name" value="ZINC-TYPE ALCOHOL DEHYDROGENASE-LIKE"/>
    <property type="match status" value="1"/>
</dbReference>
<dbReference type="Gene3D" id="3.90.180.10">
    <property type="entry name" value="Medium-chain alcohol dehydrogenases, catalytic domain"/>
    <property type="match status" value="1"/>
</dbReference>
<dbReference type="GO" id="GO:0016491">
    <property type="term" value="F:oxidoreductase activity"/>
    <property type="evidence" value="ECO:0007669"/>
    <property type="project" value="UniProtKB-KW"/>
</dbReference>
<dbReference type="RefSeq" id="WP_011731403.1">
    <property type="nucleotide sequence ID" value="NZ_CP027541.1"/>
</dbReference>
<accession>A0A2U9Q039</accession>
<feature type="domain" description="Alcohol dehydrogenase-like C-terminal" evidence="6">
    <location>
        <begin position="189"/>
        <end position="259"/>
    </location>
</feature>
<dbReference type="InterPro" id="IPR002328">
    <property type="entry name" value="ADH_Zn_CS"/>
</dbReference>
<feature type="domain" description="Alcohol dehydrogenase-like N-terminal" evidence="7">
    <location>
        <begin position="25"/>
        <end position="146"/>
    </location>
</feature>
<keyword evidence="3 5" id="KW-0862">Zinc</keyword>
<dbReference type="InterPro" id="IPR013154">
    <property type="entry name" value="ADH-like_N"/>
</dbReference>
<dbReference type="GO" id="GO:0008270">
    <property type="term" value="F:zinc ion binding"/>
    <property type="evidence" value="ECO:0007669"/>
    <property type="project" value="InterPro"/>
</dbReference>
<dbReference type="PANTHER" id="PTHR42813:SF2">
    <property type="entry name" value="DEHYDROGENASE, ZINC-CONTAINING, PUTATIVE (AFU_ORTHOLOGUE AFUA_2G02810)-RELATED"/>
    <property type="match status" value="1"/>
</dbReference>
<sequence length="393" mass="42464">MKAVTWHGRRDVRVDNVPDPKIEQPTDAIIEVTSTNICGSDLHLYEVLGAFMNEGDILGHEPMGIVREVGSAVDGLSVGDRVVIPFQISCGHCFMCDQKLYTQCETTQVREQGMGAALFGYSELYGSVPGGQAQYLRVPQAQFTHIKVPDGPPDSRYVYLSDVLPTAWQSVAYAEIPKGGTVTVLGLGPIGDMAARIAHHLGYEVFAVDRIPERLRRAADRGIQAIDLGAIDEPLGDVIRSMTHGRGTDAVIDAVGMEAHGSPVAKIMQTAAAALPDAVAKPMMENAGVDRLDALYSAIDTVRRGGTISLIGVYGGTADPIPMLTLFDKQIQLRMGQANVKRWVDDIMPLLGDDDPLGVDDFATHILPIDEAPHAYEIFQKKQDGAVKIILKP</sequence>
<name>A0A2U9Q039_MYCSE</name>
<reference evidence="9" key="2">
    <citation type="submission" date="2018-03" db="EMBL/GenBank/DDBJ databases">
        <authorList>
            <person name="Derbyshire K."/>
            <person name="Gray T.A."/>
            <person name="Champion M."/>
        </authorList>
    </citation>
    <scope>NUCLEOTIDE SEQUENCE [LARGE SCALE GENOMIC DNA]</scope>
    <source>
        <strain evidence="9">MKD8</strain>
    </source>
</reference>
<evidence type="ECO:0000313" key="9">
    <source>
        <dbReference type="Proteomes" id="UP000011200"/>
    </source>
</evidence>
<keyword evidence="2 5" id="KW-0479">Metal-binding</keyword>
<gene>
    <name evidence="8" type="ORF">D806_064970</name>
</gene>
<evidence type="ECO:0000259" key="6">
    <source>
        <dbReference type="Pfam" id="PF00107"/>
    </source>
</evidence>
<dbReference type="Pfam" id="PF00107">
    <property type="entry name" value="ADH_zinc_N"/>
    <property type="match status" value="1"/>
</dbReference>
<evidence type="ECO:0000256" key="3">
    <source>
        <dbReference type="ARBA" id="ARBA00022833"/>
    </source>
</evidence>
<dbReference type="Gene3D" id="3.40.50.720">
    <property type="entry name" value="NAD(P)-binding Rossmann-like Domain"/>
    <property type="match status" value="1"/>
</dbReference>
<dbReference type="Proteomes" id="UP000011200">
    <property type="component" value="Chromosome"/>
</dbReference>
<dbReference type="InterPro" id="IPR013149">
    <property type="entry name" value="ADH-like_C"/>
</dbReference>